<accession>A0AAW0I6P0</accession>
<name>A0AAW0I6P0_MYOGA</name>
<proteinExistence type="predicted"/>
<evidence type="ECO:0000313" key="2">
    <source>
        <dbReference type="EMBL" id="KAK7810128.1"/>
    </source>
</evidence>
<feature type="compositionally biased region" description="Polar residues" evidence="1">
    <location>
        <begin position="1"/>
        <end position="12"/>
    </location>
</feature>
<feature type="compositionally biased region" description="Polar residues" evidence="1">
    <location>
        <begin position="110"/>
        <end position="130"/>
    </location>
</feature>
<protein>
    <submittedName>
        <fullName evidence="2">Uncharacterized protein</fullName>
    </submittedName>
</protein>
<evidence type="ECO:0000256" key="1">
    <source>
        <dbReference type="SAM" id="MobiDB-lite"/>
    </source>
</evidence>
<feature type="region of interest" description="Disordered" evidence="1">
    <location>
        <begin position="1"/>
        <end position="44"/>
    </location>
</feature>
<comment type="caution">
    <text evidence="2">The sequence shown here is derived from an EMBL/GenBank/DDBJ whole genome shotgun (WGS) entry which is preliminary data.</text>
</comment>
<evidence type="ECO:0000313" key="3">
    <source>
        <dbReference type="Proteomes" id="UP001488838"/>
    </source>
</evidence>
<dbReference type="EMBL" id="JBBHLL010000203">
    <property type="protein sequence ID" value="KAK7810128.1"/>
    <property type="molecule type" value="Genomic_DNA"/>
</dbReference>
<feature type="compositionally biased region" description="Polar residues" evidence="1">
    <location>
        <begin position="20"/>
        <end position="44"/>
    </location>
</feature>
<organism evidence="2 3">
    <name type="scientific">Myodes glareolus</name>
    <name type="common">Bank vole</name>
    <name type="synonym">Clethrionomys glareolus</name>
    <dbReference type="NCBI Taxonomy" id="447135"/>
    <lineage>
        <taxon>Eukaryota</taxon>
        <taxon>Metazoa</taxon>
        <taxon>Chordata</taxon>
        <taxon>Craniata</taxon>
        <taxon>Vertebrata</taxon>
        <taxon>Euteleostomi</taxon>
        <taxon>Mammalia</taxon>
        <taxon>Eutheria</taxon>
        <taxon>Euarchontoglires</taxon>
        <taxon>Glires</taxon>
        <taxon>Rodentia</taxon>
        <taxon>Myomorpha</taxon>
        <taxon>Muroidea</taxon>
        <taxon>Cricetidae</taxon>
        <taxon>Arvicolinae</taxon>
        <taxon>Myodes</taxon>
    </lineage>
</organism>
<feature type="region of interest" description="Disordered" evidence="1">
    <location>
        <begin position="62"/>
        <end position="139"/>
    </location>
</feature>
<sequence>MRPKPGTSTGAHPSQKHPQKQAQANNLHGNKSEPVTFTGKGSSQLLLLEKSRASAIFRSRYEGVTTKGAGPSQKPAQSQGPPQEQTQASNLYQSIPNDHLRSRPKPAVNSMEQDLSQRPQQEEAQASNLCGSRPEQLSGMQSDLQGSVRLQLTEESMNMNTASPKAQNIFLVHPCYWTLRLRELYFWKSAASPPHPPGRLQEKTRKLRELREWKASEPEMAAVSAPRLQLPRHSGSYTGSGPEYISQVPSEVGCGHIPPAEIPAASVETGSLMRRLKVCATTIRPRIV</sequence>
<keyword evidence="3" id="KW-1185">Reference proteome</keyword>
<dbReference type="AlphaFoldDB" id="A0AAW0I6P0"/>
<feature type="compositionally biased region" description="Polar residues" evidence="1">
    <location>
        <begin position="74"/>
        <end position="96"/>
    </location>
</feature>
<dbReference type="Proteomes" id="UP001488838">
    <property type="component" value="Unassembled WGS sequence"/>
</dbReference>
<gene>
    <name evidence="2" type="ORF">U0070_026532</name>
</gene>
<reference evidence="2 3" key="1">
    <citation type="journal article" date="2023" name="bioRxiv">
        <title>Conserved and derived expression patterns and positive selection on dental genes reveal complex evolutionary context of ever-growing rodent molars.</title>
        <authorList>
            <person name="Calamari Z.T."/>
            <person name="Song A."/>
            <person name="Cohen E."/>
            <person name="Akter M."/>
            <person name="Roy R.D."/>
            <person name="Hallikas O."/>
            <person name="Christensen M.M."/>
            <person name="Li P."/>
            <person name="Marangoni P."/>
            <person name="Jernvall J."/>
            <person name="Klein O.D."/>
        </authorList>
    </citation>
    <scope>NUCLEOTIDE SEQUENCE [LARGE SCALE GENOMIC DNA]</scope>
    <source>
        <strain evidence="2">V071</strain>
    </source>
</reference>